<feature type="region of interest" description="Disordered" evidence="1">
    <location>
        <begin position="63"/>
        <end position="91"/>
    </location>
</feature>
<dbReference type="GO" id="GO:0008239">
    <property type="term" value="F:dipeptidyl-peptidase activity"/>
    <property type="evidence" value="ECO:0007669"/>
    <property type="project" value="UniProtKB-EC"/>
</dbReference>
<evidence type="ECO:0000313" key="4">
    <source>
        <dbReference type="EMBL" id="MBP2356076.1"/>
    </source>
</evidence>
<sequence length="691" mass="75118">MASDFLEDQIRTRNFSLGRPTQLKVSADGRRILFCRAANGFSDLVSLWSYDVENGTEQLLYEPDRSDSPLAAEERVRRERQRDRSRGVSRFSTDTSGTLIVTAVEGRLIVVDAASGSVREMPTAGPVIAPSLNRAGTAVAYVSGGCLFVLELSDLHSKALLQSPEPEVSYGLPEHVAAESFDRQEGFWWSPDGQSILVARVDNSRLPVVHLADPTDPVAEPRSLRYPTAGGPNADVSLSIVGLDGRATEVVWDRLGYEYLLRVLWDAHGLLIMVQNRAQTKIVLLAVDPATGVTREIYAREEATPIPVRTGVPARLASGQVLWIGGGGDAVSLLVDGEVVTPRELQVRAVIDVEGDSVLFRATDEPTQTHVYRWTPDDGVIRESTDAGVHDAVRGGGTIALSSQSLDLDGVQVVVRSQGRPDGGIASRSHPSPTPRVDIFRAGQRDVRTAVVLPRDEKLASGPLPVLFAPYGGPGGQRVTQARGGYQLPQWFADQGFAVVIADGRGTPARGRAWEQAIWLDKAGPVLEDQVAIIDDVAARYPQLDFGRVGIHGWSFGGYLAALAVLRRPDVFHAAVAGASVTDQRLYDTHWAERYLGHPDEQAAAYDRCSLMLEAHQLRRPLLMVHGLADDNVLPVHTFRLSEALTAAGRPHGVVPLRGVSHMISDPEVAIALRRMEVEFFHQHLGTSTRV</sequence>
<dbReference type="Proteomes" id="UP000755585">
    <property type="component" value="Unassembled WGS sequence"/>
</dbReference>
<evidence type="ECO:0000256" key="1">
    <source>
        <dbReference type="SAM" id="MobiDB-lite"/>
    </source>
</evidence>
<reference evidence="4 5" key="1">
    <citation type="submission" date="2021-03" db="EMBL/GenBank/DDBJ databases">
        <title>Sequencing the genomes of 1000 actinobacteria strains.</title>
        <authorList>
            <person name="Klenk H.-P."/>
        </authorList>
    </citation>
    <scope>NUCLEOTIDE SEQUENCE [LARGE SCALE GENOMIC DNA]</scope>
    <source>
        <strain evidence="4 5">DSM 18824</strain>
    </source>
</reference>
<feature type="compositionally biased region" description="Basic and acidic residues" evidence="1">
    <location>
        <begin position="63"/>
        <end position="86"/>
    </location>
</feature>
<dbReference type="InterPro" id="IPR001375">
    <property type="entry name" value="Peptidase_S9_cat"/>
</dbReference>
<evidence type="ECO:0000313" key="5">
    <source>
        <dbReference type="Proteomes" id="UP000755585"/>
    </source>
</evidence>
<gene>
    <name evidence="4" type="ORF">JOF29_007186</name>
</gene>
<keyword evidence="4" id="KW-0378">Hydrolase</keyword>
<organism evidence="4 5">
    <name type="scientific">Kribbella aluminosa</name>
    <dbReference type="NCBI Taxonomy" id="416017"/>
    <lineage>
        <taxon>Bacteria</taxon>
        <taxon>Bacillati</taxon>
        <taxon>Actinomycetota</taxon>
        <taxon>Actinomycetes</taxon>
        <taxon>Propionibacteriales</taxon>
        <taxon>Kribbellaceae</taxon>
        <taxon>Kribbella</taxon>
    </lineage>
</organism>
<dbReference type="InterPro" id="IPR050278">
    <property type="entry name" value="Serine_Prot_S9B/DPPIV"/>
</dbReference>
<evidence type="ECO:0000259" key="3">
    <source>
        <dbReference type="Pfam" id="PF00930"/>
    </source>
</evidence>
<dbReference type="InterPro" id="IPR002469">
    <property type="entry name" value="Peptidase_S9B_N"/>
</dbReference>
<keyword evidence="5" id="KW-1185">Reference proteome</keyword>
<dbReference type="SUPFAM" id="SSF82171">
    <property type="entry name" value="DPP6 N-terminal domain-like"/>
    <property type="match status" value="1"/>
</dbReference>
<dbReference type="EC" id="3.4.14.5" evidence="4"/>
<dbReference type="RefSeq" id="WP_209698650.1">
    <property type="nucleotide sequence ID" value="NZ_BAAAVU010000023.1"/>
</dbReference>
<feature type="domain" description="Peptidase S9 prolyl oligopeptidase catalytic" evidence="2">
    <location>
        <begin position="489"/>
        <end position="686"/>
    </location>
</feature>
<dbReference type="Pfam" id="PF00930">
    <property type="entry name" value="DPPIV_N"/>
    <property type="match status" value="1"/>
</dbReference>
<dbReference type="EMBL" id="JAGINT010000002">
    <property type="protein sequence ID" value="MBP2356076.1"/>
    <property type="molecule type" value="Genomic_DNA"/>
</dbReference>
<dbReference type="SUPFAM" id="SSF53474">
    <property type="entry name" value="alpha/beta-Hydrolases"/>
    <property type="match status" value="1"/>
</dbReference>
<comment type="caution">
    <text evidence="4">The sequence shown here is derived from an EMBL/GenBank/DDBJ whole genome shotgun (WGS) entry which is preliminary data.</text>
</comment>
<dbReference type="InterPro" id="IPR029058">
    <property type="entry name" value="AB_hydrolase_fold"/>
</dbReference>
<dbReference type="Pfam" id="PF00326">
    <property type="entry name" value="Peptidase_S9"/>
    <property type="match status" value="1"/>
</dbReference>
<accession>A0ABS4UWS2</accession>
<dbReference type="PANTHER" id="PTHR11731:SF193">
    <property type="entry name" value="DIPEPTIDYL PEPTIDASE 9"/>
    <property type="match status" value="1"/>
</dbReference>
<dbReference type="Gene3D" id="3.40.50.1820">
    <property type="entry name" value="alpha/beta hydrolase"/>
    <property type="match status" value="1"/>
</dbReference>
<name>A0ABS4UWS2_9ACTN</name>
<protein>
    <submittedName>
        <fullName evidence="4">Dipeptidyl-peptidase-4</fullName>
        <ecNumber evidence="4">3.4.14.5</ecNumber>
    </submittedName>
</protein>
<dbReference type="PANTHER" id="PTHR11731">
    <property type="entry name" value="PROTEASE FAMILY S9B,C DIPEPTIDYL-PEPTIDASE IV-RELATED"/>
    <property type="match status" value="1"/>
</dbReference>
<proteinExistence type="predicted"/>
<feature type="domain" description="Dipeptidylpeptidase IV N-terminal" evidence="3">
    <location>
        <begin position="105"/>
        <end position="373"/>
    </location>
</feature>
<dbReference type="Gene3D" id="2.140.10.30">
    <property type="entry name" value="Dipeptidylpeptidase IV, N-terminal domain"/>
    <property type="match status" value="1"/>
</dbReference>
<evidence type="ECO:0000259" key="2">
    <source>
        <dbReference type="Pfam" id="PF00326"/>
    </source>
</evidence>